<protein>
    <submittedName>
        <fullName evidence="6">ArsR family transcriptional regulator, virulence genes transcriptional regulator</fullName>
    </submittedName>
</protein>
<dbReference type="Proteomes" id="UP000543224">
    <property type="component" value="Unassembled WGS sequence"/>
</dbReference>
<dbReference type="InterPro" id="IPR051081">
    <property type="entry name" value="HTH_MetalResp_TranReg"/>
</dbReference>
<dbReference type="EMBL" id="BLSB01000129">
    <property type="protein sequence ID" value="GFP35540.1"/>
    <property type="molecule type" value="Genomic_DNA"/>
</dbReference>
<evidence type="ECO:0000256" key="1">
    <source>
        <dbReference type="ARBA" id="ARBA00023015"/>
    </source>
</evidence>
<evidence type="ECO:0000256" key="3">
    <source>
        <dbReference type="ARBA" id="ARBA00023163"/>
    </source>
</evidence>
<evidence type="ECO:0000256" key="2">
    <source>
        <dbReference type="ARBA" id="ARBA00023125"/>
    </source>
</evidence>
<accession>A0A6V8QEP7</accession>
<dbReference type="InterPro" id="IPR011991">
    <property type="entry name" value="ArsR-like_HTH"/>
</dbReference>
<reference evidence="7 8" key="1">
    <citation type="journal article" date="2020" name="Front. Microbiol.">
        <title>Single-cell genomics of novel Actinobacteria with the Wood-Ljungdahl pathway discovered in a serpentinizing system.</title>
        <authorList>
            <person name="Merino N."/>
            <person name="Kawai M."/>
            <person name="Boyd E.S."/>
            <person name="Colman D.R."/>
            <person name="McGlynn S.E."/>
            <person name="Nealson K.H."/>
            <person name="Kurokawa K."/>
            <person name="Hongoh Y."/>
        </authorList>
    </citation>
    <scope>NUCLEOTIDE SEQUENCE [LARGE SCALE GENOMIC DNA]</scope>
    <source>
        <strain evidence="5 7">S25</strain>
        <strain evidence="6 8">S43</strain>
    </source>
</reference>
<feature type="domain" description="HTH arsR-type" evidence="4">
    <location>
        <begin position="2"/>
        <end position="96"/>
    </location>
</feature>
<dbReference type="SMART" id="SM00418">
    <property type="entry name" value="HTH_ARSR"/>
    <property type="match status" value="1"/>
</dbReference>
<dbReference type="PRINTS" id="PR00778">
    <property type="entry name" value="HTHARSR"/>
</dbReference>
<dbReference type="EMBL" id="BLRX01000021">
    <property type="protein sequence ID" value="GFP24877.1"/>
    <property type="molecule type" value="Genomic_DNA"/>
</dbReference>
<dbReference type="SUPFAM" id="SSF46785">
    <property type="entry name" value="Winged helix' DNA-binding domain"/>
    <property type="match status" value="1"/>
</dbReference>
<evidence type="ECO:0000313" key="5">
    <source>
        <dbReference type="EMBL" id="GFP24877.1"/>
    </source>
</evidence>
<dbReference type="GO" id="GO:0003677">
    <property type="term" value="F:DNA binding"/>
    <property type="evidence" value="ECO:0007669"/>
    <property type="project" value="UniProtKB-KW"/>
</dbReference>
<name>A0A6V8QEP7_9ACTN</name>
<evidence type="ECO:0000313" key="8">
    <source>
        <dbReference type="Proteomes" id="UP000576480"/>
    </source>
</evidence>
<comment type="caution">
    <text evidence="5">The sequence shown here is derived from an EMBL/GenBank/DDBJ whole genome shotgun (WGS) entry which is preliminary data.</text>
</comment>
<dbReference type="Proteomes" id="UP000576480">
    <property type="component" value="Unassembled WGS sequence"/>
</dbReference>
<dbReference type="CDD" id="cd00090">
    <property type="entry name" value="HTH_ARSR"/>
    <property type="match status" value="1"/>
</dbReference>
<dbReference type="PANTHER" id="PTHR33154">
    <property type="entry name" value="TRANSCRIPTIONAL REGULATOR, ARSR FAMILY"/>
    <property type="match status" value="1"/>
</dbReference>
<proteinExistence type="predicted"/>
<keyword evidence="2" id="KW-0238">DNA-binding</keyword>
<dbReference type="InterPro" id="IPR001845">
    <property type="entry name" value="HTH_ArsR_DNA-bd_dom"/>
</dbReference>
<sequence length="112" mass="13226">MVEEEIYSYHAEMCKVFSHPKRLELINVLRDREVSAGELCQILKMSPSNLSQHLAMMRDRRILVSRKEGNVVYYRVSNHRLLEAFDILREILFEQIRHDATLIPEEAAKEEV</sequence>
<keyword evidence="1" id="KW-0805">Transcription regulation</keyword>
<keyword evidence="3" id="KW-0804">Transcription</keyword>
<evidence type="ECO:0000259" key="4">
    <source>
        <dbReference type="PROSITE" id="PS50987"/>
    </source>
</evidence>
<dbReference type="RefSeq" id="WP_258188394.1">
    <property type="nucleotide sequence ID" value="NZ_BLSB01000129.1"/>
</dbReference>
<organism evidence="5 7">
    <name type="scientific">Candidatus Hakubella thermalkaliphila</name>
    <dbReference type="NCBI Taxonomy" id="2754717"/>
    <lineage>
        <taxon>Bacteria</taxon>
        <taxon>Bacillati</taxon>
        <taxon>Actinomycetota</taxon>
        <taxon>Actinomycetota incertae sedis</taxon>
        <taxon>Candidatus Hakubellales</taxon>
        <taxon>Candidatus Hakubellaceae</taxon>
        <taxon>Candidatus Hakubella</taxon>
    </lineage>
</organism>
<dbReference type="PROSITE" id="PS50987">
    <property type="entry name" value="HTH_ARSR_2"/>
    <property type="match status" value="1"/>
</dbReference>
<evidence type="ECO:0000313" key="7">
    <source>
        <dbReference type="Proteomes" id="UP000543224"/>
    </source>
</evidence>
<dbReference type="NCBIfam" id="NF033788">
    <property type="entry name" value="HTH_metalloreg"/>
    <property type="match status" value="1"/>
</dbReference>
<dbReference type="Gene3D" id="1.10.10.10">
    <property type="entry name" value="Winged helix-like DNA-binding domain superfamily/Winged helix DNA-binding domain"/>
    <property type="match status" value="1"/>
</dbReference>
<dbReference type="InterPro" id="IPR036388">
    <property type="entry name" value="WH-like_DNA-bd_sf"/>
</dbReference>
<dbReference type="AlphaFoldDB" id="A0A6V8QEP7"/>
<gene>
    <name evidence="5" type="ORF">HKBW3S25_00315</name>
    <name evidence="6" type="ORF">HKBW3S43_01331</name>
</gene>
<dbReference type="InterPro" id="IPR036390">
    <property type="entry name" value="WH_DNA-bd_sf"/>
</dbReference>
<dbReference type="PANTHER" id="PTHR33154:SF18">
    <property type="entry name" value="ARSENICAL RESISTANCE OPERON REPRESSOR"/>
    <property type="match status" value="1"/>
</dbReference>
<evidence type="ECO:0000313" key="6">
    <source>
        <dbReference type="EMBL" id="GFP35540.1"/>
    </source>
</evidence>
<dbReference type="Pfam" id="PF01022">
    <property type="entry name" value="HTH_5"/>
    <property type="match status" value="1"/>
</dbReference>
<dbReference type="GO" id="GO:0003700">
    <property type="term" value="F:DNA-binding transcription factor activity"/>
    <property type="evidence" value="ECO:0007669"/>
    <property type="project" value="InterPro"/>
</dbReference>